<evidence type="ECO:0000256" key="3">
    <source>
        <dbReference type="ARBA" id="ARBA00004123"/>
    </source>
</evidence>
<dbReference type="eggNOG" id="KOG0304">
    <property type="taxonomic scope" value="Eukaryota"/>
</dbReference>
<dbReference type="AlphaFoldDB" id="I1Q8D6"/>
<comment type="cofactor">
    <cofactor evidence="2">
        <name>a divalent metal cation</name>
        <dbReference type="ChEBI" id="CHEBI:60240"/>
    </cofactor>
</comment>
<dbReference type="HOGENOM" id="CLU_027974_1_0_1"/>
<evidence type="ECO:0000256" key="17">
    <source>
        <dbReference type="ARBA" id="ARBA00025148"/>
    </source>
</evidence>
<keyword evidence="10" id="KW-0479">Metal-binding</keyword>
<dbReference type="OMA" id="PMTIETT"/>
<evidence type="ECO:0000256" key="6">
    <source>
        <dbReference type="ARBA" id="ARBA00011757"/>
    </source>
</evidence>
<evidence type="ECO:0000256" key="7">
    <source>
        <dbReference type="ARBA" id="ARBA00012161"/>
    </source>
</evidence>
<evidence type="ECO:0000256" key="11">
    <source>
        <dbReference type="ARBA" id="ARBA00022801"/>
    </source>
</evidence>
<evidence type="ECO:0000313" key="18">
    <source>
        <dbReference type="EnsemblPlants" id="ORGLA07G0037800.1"/>
    </source>
</evidence>
<dbReference type="GO" id="GO:0046872">
    <property type="term" value="F:metal ion binding"/>
    <property type="evidence" value="ECO:0007669"/>
    <property type="project" value="UniProtKB-KW"/>
</dbReference>
<evidence type="ECO:0000256" key="15">
    <source>
        <dbReference type="ARBA" id="ARBA00023163"/>
    </source>
</evidence>
<keyword evidence="19" id="KW-1185">Reference proteome</keyword>
<evidence type="ECO:0000256" key="10">
    <source>
        <dbReference type="ARBA" id="ARBA00022723"/>
    </source>
</evidence>
<name>I1Q8D6_ORYGL</name>
<evidence type="ECO:0000256" key="8">
    <source>
        <dbReference type="ARBA" id="ARBA00022490"/>
    </source>
</evidence>
<dbReference type="Pfam" id="PF04857">
    <property type="entry name" value="CAF1"/>
    <property type="match status" value="1"/>
</dbReference>
<keyword evidence="8" id="KW-0963">Cytoplasm</keyword>
<dbReference type="PANTHER" id="PTHR10797">
    <property type="entry name" value="CCR4-NOT TRANSCRIPTION COMPLEX SUBUNIT"/>
    <property type="match status" value="1"/>
</dbReference>
<dbReference type="GO" id="GO:0004535">
    <property type="term" value="F:poly(A)-specific ribonuclease activity"/>
    <property type="evidence" value="ECO:0007669"/>
    <property type="project" value="UniProtKB-EC"/>
</dbReference>
<evidence type="ECO:0000256" key="4">
    <source>
        <dbReference type="ARBA" id="ARBA00004496"/>
    </source>
</evidence>
<evidence type="ECO:0000256" key="2">
    <source>
        <dbReference type="ARBA" id="ARBA00001968"/>
    </source>
</evidence>
<keyword evidence="12" id="KW-0269">Exonuclease</keyword>
<protein>
    <recommendedName>
        <fullName evidence="7">poly(A)-specific ribonuclease</fullName>
        <ecNumber evidence="7">3.1.13.4</ecNumber>
    </recommendedName>
</protein>
<comment type="function">
    <text evidence="17">Ubiquitous transcription factor required for a diverse set of processes. It is a component of the CCR4 complex involved in the control of gene expression.</text>
</comment>
<accession>I1Q8D6</accession>
<dbReference type="InterPro" id="IPR036397">
    <property type="entry name" value="RNaseH_sf"/>
</dbReference>
<evidence type="ECO:0000256" key="9">
    <source>
        <dbReference type="ARBA" id="ARBA00022722"/>
    </source>
</evidence>
<keyword evidence="11" id="KW-0378">Hydrolase</keyword>
<keyword evidence="15" id="KW-0804">Transcription</keyword>
<dbReference type="Gramene" id="ORGLA07G0037800.1">
    <property type="protein sequence ID" value="ORGLA07G0037800.1"/>
    <property type="gene ID" value="ORGLA07G0037800"/>
</dbReference>
<organism evidence="18 19">
    <name type="scientific">Oryza glaberrima</name>
    <name type="common">African rice</name>
    <dbReference type="NCBI Taxonomy" id="4538"/>
    <lineage>
        <taxon>Eukaryota</taxon>
        <taxon>Viridiplantae</taxon>
        <taxon>Streptophyta</taxon>
        <taxon>Embryophyta</taxon>
        <taxon>Tracheophyta</taxon>
        <taxon>Spermatophyta</taxon>
        <taxon>Magnoliopsida</taxon>
        <taxon>Liliopsida</taxon>
        <taxon>Poales</taxon>
        <taxon>Poaceae</taxon>
        <taxon>BOP clade</taxon>
        <taxon>Oryzoideae</taxon>
        <taxon>Oryzeae</taxon>
        <taxon>Oryzinae</taxon>
        <taxon>Oryza</taxon>
    </lineage>
</organism>
<comment type="similarity">
    <text evidence="5">Belongs to the CAF1 family.</text>
</comment>
<reference evidence="18" key="1">
    <citation type="submission" date="2015-06" db="UniProtKB">
        <authorList>
            <consortium name="EnsemblPlants"/>
        </authorList>
    </citation>
    <scope>IDENTIFICATION</scope>
</reference>
<dbReference type="Gene3D" id="3.30.420.10">
    <property type="entry name" value="Ribonuclease H-like superfamily/Ribonuclease H"/>
    <property type="match status" value="1"/>
</dbReference>
<dbReference type="SUPFAM" id="SSF53098">
    <property type="entry name" value="Ribonuclease H-like"/>
    <property type="match status" value="1"/>
</dbReference>
<dbReference type="InterPro" id="IPR012337">
    <property type="entry name" value="RNaseH-like_sf"/>
</dbReference>
<evidence type="ECO:0000256" key="16">
    <source>
        <dbReference type="ARBA" id="ARBA00023242"/>
    </source>
</evidence>
<evidence type="ECO:0000256" key="5">
    <source>
        <dbReference type="ARBA" id="ARBA00008372"/>
    </source>
</evidence>
<dbReference type="InterPro" id="IPR039637">
    <property type="entry name" value="CNOT7/CNOT8/Pop2"/>
</dbReference>
<reference evidence="18 19" key="2">
    <citation type="submission" date="2018-04" db="EMBL/GenBank/DDBJ databases">
        <title>OglaRS2 (Oryza glaberrima Reference Sequence Version 2).</title>
        <authorList>
            <person name="Zhang J."/>
            <person name="Kudrna D."/>
            <person name="Lee S."/>
            <person name="Talag J."/>
            <person name="Rajasekar S."/>
            <person name="Wing R.A."/>
        </authorList>
    </citation>
    <scope>NUCLEOTIDE SEQUENCE [LARGE SCALE GENOMIC DNA]</scope>
    <source>
        <strain evidence="18 19">cv. IRGC 96717</strain>
    </source>
</reference>
<keyword evidence="14" id="KW-0805">Transcription regulation</keyword>
<evidence type="ECO:0000256" key="14">
    <source>
        <dbReference type="ARBA" id="ARBA00023015"/>
    </source>
</evidence>
<dbReference type="GO" id="GO:0003723">
    <property type="term" value="F:RNA binding"/>
    <property type="evidence" value="ECO:0007669"/>
    <property type="project" value="UniProtKB-KW"/>
</dbReference>
<comment type="subcellular location">
    <subcellularLocation>
        <location evidence="4">Cytoplasm</location>
    </subcellularLocation>
    <subcellularLocation>
        <location evidence="3">Nucleus</location>
    </subcellularLocation>
</comment>
<dbReference type="GO" id="GO:0030014">
    <property type="term" value="C:CCR4-NOT complex"/>
    <property type="evidence" value="ECO:0007669"/>
    <property type="project" value="InterPro"/>
</dbReference>
<dbReference type="GO" id="GO:0005634">
    <property type="term" value="C:nucleus"/>
    <property type="evidence" value="ECO:0007669"/>
    <property type="project" value="UniProtKB-SubCell"/>
</dbReference>
<dbReference type="FunFam" id="3.30.420.10:FF:000067">
    <property type="entry name" value="Putative CCR4-associated factor 1 11"/>
    <property type="match status" value="1"/>
</dbReference>
<dbReference type="EC" id="3.1.13.4" evidence="7"/>
<comment type="subunit">
    <text evidence="6">Component of the CCR4-NOT complex, at least composed of CRR4 and CAF1 proteins.</text>
</comment>
<sequence>MCMTLTMPGAPDVGSYYGEQWAPPAMSSLSSLFSYSPPGTAKYAAALASPSQQVSTTMPELETEGELKTLPAPMTIETTAAAAAAARSPEIVKVRSVWAHNLDEEANLIESLFPSFRLAAVDTEFPGTVHRPSAPAYTLTRKQKYALLKKNVDELHLVQLGLTLFDAGGRLPDLGTGGAARYVWEFNFREFDLRRHAHAPESIALLRSKGVDFDRTRRGGVDAAAFGPRLRRWLRAGLGRAGLVTFSGTYDLAYMLKMLYGGGGGGGGYRLPGDAATFEFVVRAVIGRTLYDVGKMARHCPGDMRGGLERVAGKLGVRRAVGEAHQAGSDSLLTSQMFMRMRERYFDDQDALTAVAGINFGYLNFTSCEYT</sequence>
<dbReference type="InterPro" id="IPR006941">
    <property type="entry name" value="RNase_CAF1"/>
</dbReference>
<evidence type="ECO:0000313" key="19">
    <source>
        <dbReference type="Proteomes" id="UP000007306"/>
    </source>
</evidence>
<dbReference type="STRING" id="4538.I1Q8D6"/>
<evidence type="ECO:0000256" key="13">
    <source>
        <dbReference type="ARBA" id="ARBA00022884"/>
    </source>
</evidence>
<keyword evidence="16" id="KW-0539">Nucleus</keyword>
<evidence type="ECO:0000256" key="12">
    <source>
        <dbReference type="ARBA" id="ARBA00022839"/>
    </source>
</evidence>
<dbReference type="GO" id="GO:0005737">
    <property type="term" value="C:cytoplasm"/>
    <property type="evidence" value="ECO:0007669"/>
    <property type="project" value="UniProtKB-SubCell"/>
</dbReference>
<dbReference type="EnsemblPlants" id="ORGLA07G0037800.1">
    <property type="protein sequence ID" value="ORGLA07G0037800.1"/>
    <property type="gene ID" value="ORGLA07G0037800"/>
</dbReference>
<evidence type="ECO:0000256" key="1">
    <source>
        <dbReference type="ARBA" id="ARBA00001663"/>
    </source>
</evidence>
<comment type="catalytic activity">
    <reaction evidence="1">
        <text>Exonucleolytic cleavage of poly(A) to 5'-AMP.</text>
        <dbReference type="EC" id="3.1.13.4"/>
    </reaction>
</comment>
<keyword evidence="9" id="KW-0540">Nuclease</keyword>
<keyword evidence="13" id="KW-0694">RNA-binding</keyword>
<dbReference type="Proteomes" id="UP000007306">
    <property type="component" value="Chromosome 7"/>
</dbReference>
<proteinExistence type="inferred from homology"/>